<proteinExistence type="predicted"/>
<feature type="chain" id="PRO_5019441845" description="PepSY domain-containing protein" evidence="1">
    <location>
        <begin position="23"/>
        <end position="120"/>
    </location>
</feature>
<accession>A0A3S9SMQ4</accession>
<protein>
    <recommendedName>
        <fullName evidence="4">PepSY domain-containing protein</fullName>
    </recommendedName>
</protein>
<keyword evidence="1" id="KW-0732">Signal</keyword>
<evidence type="ECO:0000256" key="1">
    <source>
        <dbReference type="SAM" id="SignalP"/>
    </source>
</evidence>
<reference evidence="2 3" key="1">
    <citation type="submission" date="2018-12" db="EMBL/GenBank/DDBJ databases">
        <title>Genome sequencing of Eikenella corrodens KCOM 3110 (= JS217).</title>
        <authorList>
            <person name="Koo J.-K."/>
            <person name="Park S.-N."/>
            <person name="Lim Y.K."/>
        </authorList>
    </citation>
    <scope>NUCLEOTIDE SEQUENCE [LARGE SCALE GENOMIC DNA]</scope>
    <source>
        <strain evidence="2 3">KCOM 3110</strain>
    </source>
</reference>
<gene>
    <name evidence="2" type="ORF">ELB75_04280</name>
</gene>
<sequence>MPMKKTLLLAAMLAGFSSFAAADTLPREIYRPRGAQVVKAEAQDDGEFEAKFHLRGNDVRQLAQRVISHARSQGFRLVESEIKPHDADLKFRRGDQELDVEIERKGNGHIEYKADLDRDH</sequence>
<name>A0A3S9SMQ4_EIKCO</name>
<evidence type="ECO:0000313" key="3">
    <source>
        <dbReference type="Proteomes" id="UP000282435"/>
    </source>
</evidence>
<dbReference type="EMBL" id="CP034670">
    <property type="protein sequence ID" value="AZR60772.1"/>
    <property type="molecule type" value="Genomic_DNA"/>
</dbReference>
<dbReference type="AlphaFoldDB" id="A0A3S9SMQ4"/>
<dbReference type="RefSeq" id="WP_126984200.1">
    <property type="nucleotide sequence ID" value="NZ_CP034670.1"/>
</dbReference>
<dbReference type="Proteomes" id="UP000282435">
    <property type="component" value="Chromosome"/>
</dbReference>
<organism evidence="2 3">
    <name type="scientific">Eikenella corrodens</name>
    <dbReference type="NCBI Taxonomy" id="539"/>
    <lineage>
        <taxon>Bacteria</taxon>
        <taxon>Pseudomonadati</taxon>
        <taxon>Pseudomonadota</taxon>
        <taxon>Betaproteobacteria</taxon>
        <taxon>Neisseriales</taxon>
        <taxon>Neisseriaceae</taxon>
        <taxon>Eikenella</taxon>
    </lineage>
</organism>
<evidence type="ECO:0008006" key="4">
    <source>
        <dbReference type="Google" id="ProtNLM"/>
    </source>
</evidence>
<feature type="signal peptide" evidence="1">
    <location>
        <begin position="1"/>
        <end position="22"/>
    </location>
</feature>
<dbReference type="OrthoDB" id="5678031at2"/>
<evidence type="ECO:0000313" key="2">
    <source>
        <dbReference type="EMBL" id="AZR60772.1"/>
    </source>
</evidence>